<keyword evidence="2" id="KW-1185">Reference proteome</keyword>
<sequence length="81" mass="9823">MQTNKSKRCVLWKEGEEKWKYKNLVLKGLTLCTSFNFGHYLPYYILTSQCKTRSLFNTWRVPLDNEQYKYGEKEYHKFTGL</sequence>
<protein>
    <submittedName>
        <fullName evidence="1">Uncharacterized protein</fullName>
    </submittedName>
</protein>
<dbReference type="AlphaFoldDB" id="A0AAV6YTL1"/>
<name>A0AAV6YTL1_ENGPU</name>
<dbReference type="EMBL" id="WNYA01014718">
    <property type="protein sequence ID" value="KAG8539433.1"/>
    <property type="molecule type" value="Genomic_DNA"/>
</dbReference>
<evidence type="ECO:0000313" key="1">
    <source>
        <dbReference type="EMBL" id="KAG8539433.1"/>
    </source>
</evidence>
<proteinExistence type="predicted"/>
<accession>A0AAV6YTL1</accession>
<reference evidence="1" key="1">
    <citation type="thesis" date="2020" institute="ProQuest LLC" country="789 East Eisenhower Parkway, Ann Arbor, MI, USA">
        <title>Comparative Genomics and Chromosome Evolution.</title>
        <authorList>
            <person name="Mudd A.B."/>
        </authorList>
    </citation>
    <scope>NUCLEOTIDE SEQUENCE</scope>
    <source>
        <strain evidence="1">237g6f4</strain>
        <tissue evidence="1">Blood</tissue>
    </source>
</reference>
<dbReference type="Proteomes" id="UP000824782">
    <property type="component" value="Unassembled WGS sequence"/>
</dbReference>
<gene>
    <name evidence="1" type="ORF">GDO81_020923</name>
</gene>
<organism evidence="1 2">
    <name type="scientific">Engystomops pustulosus</name>
    <name type="common">Tungara frog</name>
    <name type="synonym">Physalaemus pustulosus</name>
    <dbReference type="NCBI Taxonomy" id="76066"/>
    <lineage>
        <taxon>Eukaryota</taxon>
        <taxon>Metazoa</taxon>
        <taxon>Chordata</taxon>
        <taxon>Craniata</taxon>
        <taxon>Vertebrata</taxon>
        <taxon>Euteleostomi</taxon>
        <taxon>Amphibia</taxon>
        <taxon>Batrachia</taxon>
        <taxon>Anura</taxon>
        <taxon>Neobatrachia</taxon>
        <taxon>Hyloidea</taxon>
        <taxon>Leptodactylidae</taxon>
        <taxon>Leiuperinae</taxon>
        <taxon>Engystomops</taxon>
    </lineage>
</organism>
<comment type="caution">
    <text evidence="1">The sequence shown here is derived from an EMBL/GenBank/DDBJ whole genome shotgun (WGS) entry which is preliminary data.</text>
</comment>
<evidence type="ECO:0000313" key="2">
    <source>
        <dbReference type="Proteomes" id="UP000824782"/>
    </source>
</evidence>